<keyword evidence="3" id="KW-1185">Reference proteome</keyword>
<dbReference type="EMBL" id="PVLR01000007">
    <property type="protein sequence ID" value="PRD70012.1"/>
    <property type="molecule type" value="Genomic_DNA"/>
</dbReference>
<dbReference type="InterPro" id="IPR016195">
    <property type="entry name" value="Pol/histidinol_Pase-like"/>
</dbReference>
<protein>
    <recommendedName>
        <fullName evidence="4">DUF3604 domain-containing protein</fullName>
    </recommendedName>
</protein>
<dbReference type="Gene3D" id="3.20.20.140">
    <property type="entry name" value="Metal-dependent hydrolases"/>
    <property type="match status" value="1"/>
</dbReference>
<accession>A0A2S9KHT8</accession>
<proteinExistence type="predicted"/>
<gene>
    <name evidence="2" type="ORF">C6P61_02420</name>
</gene>
<evidence type="ECO:0000256" key="1">
    <source>
        <dbReference type="SAM" id="SignalP"/>
    </source>
</evidence>
<sequence length="706" mass="74939">MSNQNTLRDVALAAAALCAAMSVIVPAVAAEKAATKPAGTYVSGDFHNHTTCSDGALSLQRLVDRSVNAYSLDWFVQADHGGSSARNCTLREDPFEPVAPALGLSSNSTGPYGGTVTYPAGGQPASTGKGPNMSWQSTLPNGVADIKGDGTANPKRMWRWQEIKEFQYPVLEAESRKHNKPVWIGLETNNPGHEHTSTTILTGQLPWPKTGAGNANLMAQFEYCFDRSDTDTSRGAENQWDCSVSGSPNNSLIDPVSRKIAKAGNLGGGNSAANPDLGHIKSVEAVKWMNEKAPNTSFYVPAHLERAGVYNPTANRGFNIEHLRNFNNAAPRIAFGFESMPGHQAQEDRGGYGTGAAGGGTFGGSGAYAGLIGGVWDALLGEGRNWFFFASSDYHNRGSFGADQRETNSDFFPGEYTKDHVMVRKGKGDLTAEGIIDGLRSGNSYVANGDVIDRLSFVVCTANPGLPIKANQALIEKAAANAVANKGEVRIDGCATMGEKLLARPGADLIVAVAVRDPQGKNNSPYSFPNPSLKQIGVTQPLDKPELDHVDLIGGLVTGYVSPADTARYAGPIGSEAASNKSAKILKVFNKTNWTAGNDGVRTMSYRVPAVKASQYMRLRGTNLPAATPFETDAQGNPLSDWEASPVDQTVKGNIACADAACPPHMRTVAGVKYSSFDVAAWSDLWFYSNPVFVEVINGVKVAGVK</sequence>
<dbReference type="Proteomes" id="UP000238326">
    <property type="component" value="Unassembled WGS sequence"/>
</dbReference>
<feature type="signal peptide" evidence="1">
    <location>
        <begin position="1"/>
        <end position="29"/>
    </location>
</feature>
<dbReference type="AlphaFoldDB" id="A0A2S9KHT8"/>
<dbReference type="RefSeq" id="WP_105728337.1">
    <property type="nucleotide sequence ID" value="NZ_PVLR01000007.1"/>
</dbReference>
<evidence type="ECO:0000313" key="2">
    <source>
        <dbReference type="EMBL" id="PRD70012.1"/>
    </source>
</evidence>
<dbReference type="OrthoDB" id="9997at2"/>
<organism evidence="2 3">
    <name type="scientific">Malikia spinosa</name>
    <dbReference type="NCBI Taxonomy" id="86180"/>
    <lineage>
        <taxon>Bacteria</taxon>
        <taxon>Pseudomonadati</taxon>
        <taxon>Pseudomonadota</taxon>
        <taxon>Betaproteobacteria</taxon>
        <taxon>Burkholderiales</taxon>
        <taxon>Comamonadaceae</taxon>
        <taxon>Malikia</taxon>
    </lineage>
</organism>
<comment type="caution">
    <text evidence="2">The sequence shown here is derived from an EMBL/GenBank/DDBJ whole genome shotgun (WGS) entry which is preliminary data.</text>
</comment>
<feature type="chain" id="PRO_5015641261" description="DUF3604 domain-containing protein" evidence="1">
    <location>
        <begin position="30"/>
        <end position="706"/>
    </location>
</feature>
<reference evidence="2 3" key="1">
    <citation type="submission" date="2018-03" db="EMBL/GenBank/DDBJ databases">
        <title>Comparative genomics illustrates the genes involved in a hyperalkaliphilic mechanisms of Serpentinomonas isolated from highly-alkaline calcium-rich serpentinized springs.</title>
        <authorList>
            <person name="Suzuki S."/>
            <person name="Ishii S."/>
            <person name="Walworth N."/>
            <person name="Bird L."/>
            <person name="Kuenen J.G."/>
            <person name="Nealson K.H."/>
        </authorList>
    </citation>
    <scope>NUCLEOTIDE SEQUENCE [LARGE SCALE GENOMIC DNA]</scope>
    <source>
        <strain evidence="2 3">83</strain>
    </source>
</reference>
<evidence type="ECO:0008006" key="4">
    <source>
        <dbReference type="Google" id="ProtNLM"/>
    </source>
</evidence>
<name>A0A2S9KHT8_9BURK</name>
<dbReference type="SUPFAM" id="SSF89550">
    <property type="entry name" value="PHP domain-like"/>
    <property type="match status" value="1"/>
</dbReference>
<evidence type="ECO:0000313" key="3">
    <source>
        <dbReference type="Proteomes" id="UP000238326"/>
    </source>
</evidence>
<keyword evidence="1" id="KW-0732">Signal</keyword>